<feature type="region of interest" description="Disordered" evidence="4">
    <location>
        <begin position="1"/>
        <end position="23"/>
    </location>
</feature>
<evidence type="ECO:0000259" key="5">
    <source>
        <dbReference type="PROSITE" id="PS50111"/>
    </source>
</evidence>
<evidence type="ECO:0000256" key="2">
    <source>
        <dbReference type="ARBA" id="ARBA00029447"/>
    </source>
</evidence>
<dbReference type="GO" id="GO:0016020">
    <property type="term" value="C:membrane"/>
    <property type="evidence" value="ECO:0007669"/>
    <property type="project" value="InterPro"/>
</dbReference>
<proteinExistence type="inferred from homology"/>
<dbReference type="GO" id="GO:0006935">
    <property type="term" value="P:chemotaxis"/>
    <property type="evidence" value="ECO:0007669"/>
    <property type="project" value="InterPro"/>
</dbReference>
<reference evidence="6 7" key="1">
    <citation type="journal article" date="2014" name="World J. Microbiol. Biotechnol.">
        <title>Biodiversity and physiological characteristics of Antarctic and Arctic lichens-associated bacteria.</title>
        <authorList>
            <person name="Lee Y.M."/>
            <person name="Kim E.H."/>
            <person name="Lee H.K."/>
            <person name="Hong S.G."/>
        </authorList>
    </citation>
    <scope>NUCLEOTIDE SEQUENCE [LARGE SCALE GENOMIC DNA]</scope>
    <source>
        <strain evidence="6 7">PAMC 26569</strain>
    </source>
</reference>
<dbReference type="GO" id="GO:0004888">
    <property type="term" value="F:transmembrane signaling receptor activity"/>
    <property type="evidence" value="ECO:0007669"/>
    <property type="project" value="InterPro"/>
</dbReference>
<dbReference type="PRINTS" id="PR00260">
    <property type="entry name" value="CHEMTRNSDUCR"/>
</dbReference>
<dbReference type="SUPFAM" id="SSF58104">
    <property type="entry name" value="Methyl-accepting chemotaxis protein (MCP) signaling domain"/>
    <property type="match status" value="1"/>
</dbReference>
<dbReference type="PROSITE" id="PS50111">
    <property type="entry name" value="CHEMOTAXIS_TRANSDUC_2"/>
    <property type="match status" value="1"/>
</dbReference>
<dbReference type="Gene3D" id="3.30.450.20">
    <property type="entry name" value="PAS domain"/>
    <property type="match status" value="1"/>
</dbReference>
<gene>
    <name evidence="6" type="ORF">HN018_18005</name>
</gene>
<dbReference type="RefSeq" id="WP_171835291.1">
    <property type="nucleotide sequence ID" value="NZ_CP053708.1"/>
</dbReference>
<dbReference type="Gene3D" id="1.10.287.950">
    <property type="entry name" value="Methyl-accepting chemotaxis protein"/>
    <property type="match status" value="1"/>
</dbReference>
<sequence length="365" mass="38595">MPEASPSRGQAAKSPLRPMDSSPERVLALADEAASIAAAKGRAITEITVRTRILALNATIEAARAGPAGRGFAVVADAVRSVSSEVGRLAAEMETELANSLGELREVGARMIAETRGERLVDLAFNAVEIMDRNLYERSCDVRWWATDAAMVAVAGNPGAEAASHARERLKVILSSYTVYLDLWICGLDGRILAHGRPDRFPGVAALDVSRESWFGKAMKAASGETFAVADVTACTGLNGALVATYAAAIREAGSSRGRIIGVLGIHFDWSPQAQAIVNGARLGPHEKRRTRVLLLDAGHRVLAASDRTGVLSEIVALETKGAEAGSYRGSDGGMVAFHRTPGYETYRGLGWYGVILQRPSGAAS</sequence>
<dbReference type="AlphaFoldDB" id="A0A6M8HTK7"/>
<dbReference type="PANTHER" id="PTHR32089">
    <property type="entry name" value="METHYL-ACCEPTING CHEMOTAXIS PROTEIN MCPB"/>
    <property type="match status" value="1"/>
</dbReference>
<dbReference type="CDD" id="cd18773">
    <property type="entry name" value="PDC1_HK_sensor"/>
    <property type="match status" value="1"/>
</dbReference>
<dbReference type="GO" id="GO:0007165">
    <property type="term" value="P:signal transduction"/>
    <property type="evidence" value="ECO:0007669"/>
    <property type="project" value="UniProtKB-KW"/>
</dbReference>
<evidence type="ECO:0000313" key="6">
    <source>
        <dbReference type="EMBL" id="QKE91672.1"/>
    </source>
</evidence>
<name>A0A6M8HTK7_9PROT</name>
<accession>A0A6M8HTK7</accession>
<evidence type="ECO:0000256" key="3">
    <source>
        <dbReference type="PROSITE-ProRule" id="PRU00284"/>
    </source>
</evidence>
<protein>
    <submittedName>
        <fullName evidence="6">Methyl-accepting chemotaxis protein</fullName>
    </submittedName>
</protein>
<dbReference type="Proteomes" id="UP000500767">
    <property type="component" value="Chromosome"/>
</dbReference>
<evidence type="ECO:0000256" key="1">
    <source>
        <dbReference type="ARBA" id="ARBA00023224"/>
    </source>
</evidence>
<dbReference type="EMBL" id="CP053708">
    <property type="protein sequence ID" value="QKE91672.1"/>
    <property type="molecule type" value="Genomic_DNA"/>
</dbReference>
<evidence type="ECO:0000313" key="7">
    <source>
        <dbReference type="Proteomes" id="UP000500767"/>
    </source>
</evidence>
<organism evidence="6 7">
    <name type="scientific">Lichenicola cladoniae</name>
    <dbReference type="NCBI Taxonomy" id="1484109"/>
    <lineage>
        <taxon>Bacteria</taxon>
        <taxon>Pseudomonadati</taxon>
        <taxon>Pseudomonadota</taxon>
        <taxon>Alphaproteobacteria</taxon>
        <taxon>Acetobacterales</taxon>
        <taxon>Acetobacteraceae</taxon>
        <taxon>Lichenicola</taxon>
    </lineage>
</organism>
<dbReference type="InterPro" id="IPR004090">
    <property type="entry name" value="Chemotax_Me-accpt_rcpt"/>
</dbReference>
<comment type="similarity">
    <text evidence="2">Belongs to the methyl-accepting chemotaxis (MCP) protein family.</text>
</comment>
<keyword evidence="7" id="KW-1185">Reference proteome</keyword>
<dbReference type="Pfam" id="PF00015">
    <property type="entry name" value="MCPsignal"/>
    <property type="match status" value="1"/>
</dbReference>
<keyword evidence="1 3" id="KW-0807">Transducer</keyword>
<feature type="domain" description="Methyl-accepting transducer" evidence="5">
    <location>
        <begin position="44"/>
        <end position="94"/>
    </location>
</feature>
<evidence type="ECO:0000256" key="4">
    <source>
        <dbReference type="SAM" id="MobiDB-lite"/>
    </source>
</evidence>
<dbReference type="InterPro" id="IPR004089">
    <property type="entry name" value="MCPsignal_dom"/>
</dbReference>
<dbReference type="KEGG" id="lck:HN018_18005"/>
<dbReference type="PANTHER" id="PTHR32089:SF112">
    <property type="entry name" value="LYSOZYME-LIKE PROTEIN-RELATED"/>
    <property type="match status" value="1"/>
</dbReference>